<dbReference type="KEGG" id="bgok:Pr1d_19780"/>
<evidence type="ECO:0000259" key="2">
    <source>
        <dbReference type="Pfam" id="PF13579"/>
    </source>
</evidence>
<dbReference type="EMBL" id="CP042913">
    <property type="protein sequence ID" value="QEG34696.1"/>
    <property type="molecule type" value="Genomic_DNA"/>
</dbReference>
<sequence length="392" mass="44104">MTSPLSCIHFVSEIRLELGGVVQAVVDLCQAISARGHKVTLVTFDATDVPAHWTEASGNWPQVVEIKSASYSKRFVSREGLQDFRDMLDGVDLAHLHTPWEPSNLQIMRVLRKQGIPYIVTVHGMLDEWSMQRKSLKKQAYLSLCGRKLFENATTVHLTAESESEQASRWVPIGDREAVQCYALDLTSYDPLPGPDPAYKAYPAICPERKKILFLSRIHPKKGVEFLLQAGALLRDEGLPVQLLIAGPGEESYINQLKALARNLGIEEQTEFLGMVRGIEKRSLFQLSDVFVLPTYQENFGLVIAEAMACGTPVVTTRGTDIWREIERGGARIAEINGESLADEIRVFVTDKQLRDEIGQKGLHFVRNWLDRDNVVQGYERIYRDTVEKGPR</sequence>
<evidence type="ECO:0000313" key="3">
    <source>
        <dbReference type="EMBL" id="QEG34696.1"/>
    </source>
</evidence>
<dbReference type="GO" id="GO:0102710">
    <property type="term" value="F:D-inositol-3-phosphate glycosyltransferase activity"/>
    <property type="evidence" value="ECO:0007669"/>
    <property type="project" value="UniProtKB-EC"/>
</dbReference>
<dbReference type="AlphaFoldDB" id="A0A5B9QCM4"/>
<protein>
    <submittedName>
        <fullName evidence="3">D-inositol 3-phosphate glycosyltransferase</fullName>
        <ecNumber evidence="3">2.4.1.250</ecNumber>
    </submittedName>
</protein>
<dbReference type="EC" id="2.4.1.250" evidence="3"/>
<dbReference type="PANTHER" id="PTHR45947">
    <property type="entry name" value="SULFOQUINOVOSYL TRANSFERASE SQD2"/>
    <property type="match status" value="1"/>
</dbReference>
<dbReference type="InterPro" id="IPR050194">
    <property type="entry name" value="Glycosyltransferase_grp1"/>
</dbReference>
<reference evidence="3 4" key="1">
    <citation type="submission" date="2019-08" db="EMBL/GenBank/DDBJ databases">
        <title>Deep-cultivation of Planctomycetes and their phenomic and genomic characterization uncovers novel biology.</title>
        <authorList>
            <person name="Wiegand S."/>
            <person name="Jogler M."/>
            <person name="Boedeker C."/>
            <person name="Pinto D."/>
            <person name="Vollmers J."/>
            <person name="Rivas-Marin E."/>
            <person name="Kohn T."/>
            <person name="Peeters S.H."/>
            <person name="Heuer A."/>
            <person name="Rast P."/>
            <person name="Oberbeckmann S."/>
            <person name="Bunk B."/>
            <person name="Jeske O."/>
            <person name="Meyerdierks A."/>
            <person name="Storesund J.E."/>
            <person name="Kallscheuer N."/>
            <person name="Luecker S."/>
            <person name="Lage O.M."/>
            <person name="Pohl T."/>
            <person name="Merkel B.J."/>
            <person name="Hornburger P."/>
            <person name="Mueller R.-W."/>
            <person name="Bruemmer F."/>
            <person name="Labrenz M."/>
            <person name="Spormann A.M."/>
            <person name="Op den Camp H."/>
            <person name="Overmann J."/>
            <person name="Amann R."/>
            <person name="Jetten M.S.M."/>
            <person name="Mascher T."/>
            <person name="Medema M.H."/>
            <person name="Devos D.P."/>
            <person name="Kaster A.-K."/>
            <person name="Ovreas L."/>
            <person name="Rohde M."/>
            <person name="Galperin M.Y."/>
            <person name="Jogler C."/>
        </authorList>
    </citation>
    <scope>NUCLEOTIDE SEQUENCE [LARGE SCALE GENOMIC DNA]</scope>
    <source>
        <strain evidence="3 4">Pr1d</strain>
    </source>
</reference>
<organism evidence="3 4">
    <name type="scientific">Bythopirellula goksoeyrii</name>
    <dbReference type="NCBI Taxonomy" id="1400387"/>
    <lineage>
        <taxon>Bacteria</taxon>
        <taxon>Pseudomonadati</taxon>
        <taxon>Planctomycetota</taxon>
        <taxon>Planctomycetia</taxon>
        <taxon>Pirellulales</taxon>
        <taxon>Lacipirellulaceae</taxon>
        <taxon>Bythopirellula</taxon>
    </lineage>
</organism>
<dbReference type="SUPFAM" id="SSF53756">
    <property type="entry name" value="UDP-Glycosyltransferase/glycogen phosphorylase"/>
    <property type="match status" value="1"/>
</dbReference>
<dbReference type="InterPro" id="IPR001296">
    <property type="entry name" value="Glyco_trans_1"/>
</dbReference>
<proteinExistence type="predicted"/>
<feature type="domain" description="Glycosyl transferase family 1" evidence="1">
    <location>
        <begin position="207"/>
        <end position="362"/>
    </location>
</feature>
<keyword evidence="4" id="KW-1185">Reference proteome</keyword>
<dbReference type="InterPro" id="IPR028098">
    <property type="entry name" value="Glyco_trans_4-like_N"/>
</dbReference>
<dbReference type="Proteomes" id="UP000323917">
    <property type="component" value="Chromosome"/>
</dbReference>
<feature type="domain" description="Glycosyltransferase subfamily 4-like N-terminal" evidence="2">
    <location>
        <begin position="19"/>
        <end position="171"/>
    </location>
</feature>
<dbReference type="Gene3D" id="3.40.50.2000">
    <property type="entry name" value="Glycogen Phosphorylase B"/>
    <property type="match status" value="2"/>
</dbReference>
<dbReference type="OrthoDB" id="232381at2"/>
<keyword evidence="3" id="KW-0808">Transferase</keyword>
<evidence type="ECO:0000259" key="1">
    <source>
        <dbReference type="Pfam" id="PF00534"/>
    </source>
</evidence>
<keyword evidence="3" id="KW-0328">Glycosyltransferase</keyword>
<gene>
    <name evidence="3" type="primary">mshA_3</name>
    <name evidence="3" type="ORF">Pr1d_19780</name>
</gene>
<accession>A0A5B9QCM4</accession>
<dbReference type="Pfam" id="PF13579">
    <property type="entry name" value="Glyco_trans_4_4"/>
    <property type="match status" value="1"/>
</dbReference>
<dbReference type="RefSeq" id="WP_148073312.1">
    <property type="nucleotide sequence ID" value="NZ_CP042913.1"/>
</dbReference>
<evidence type="ECO:0000313" key="4">
    <source>
        <dbReference type="Proteomes" id="UP000323917"/>
    </source>
</evidence>
<name>A0A5B9QCM4_9BACT</name>
<dbReference type="PANTHER" id="PTHR45947:SF3">
    <property type="entry name" value="SULFOQUINOVOSYL TRANSFERASE SQD2"/>
    <property type="match status" value="1"/>
</dbReference>
<dbReference type="Pfam" id="PF00534">
    <property type="entry name" value="Glycos_transf_1"/>
    <property type="match status" value="1"/>
</dbReference>